<dbReference type="CDD" id="cd07561">
    <property type="entry name" value="Peptidase_S41_CPP_like"/>
    <property type="match status" value="1"/>
</dbReference>
<dbReference type="Gene3D" id="3.30.750.170">
    <property type="match status" value="1"/>
</dbReference>
<organism evidence="3 4">
    <name type="scientific">Solimonas terrae</name>
    <dbReference type="NCBI Taxonomy" id="1396819"/>
    <lineage>
        <taxon>Bacteria</taxon>
        <taxon>Pseudomonadati</taxon>
        <taxon>Pseudomonadota</taxon>
        <taxon>Gammaproteobacteria</taxon>
        <taxon>Nevskiales</taxon>
        <taxon>Nevskiaceae</taxon>
        <taxon>Solimonas</taxon>
    </lineage>
</organism>
<comment type="caution">
    <text evidence="3">The sequence shown here is derived from an EMBL/GenBank/DDBJ whole genome shotgun (WGS) entry which is preliminary data.</text>
</comment>
<dbReference type="GO" id="GO:0030288">
    <property type="term" value="C:outer membrane-bounded periplasmic space"/>
    <property type="evidence" value="ECO:0007669"/>
    <property type="project" value="TreeGrafter"/>
</dbReference>
<dbReference type="AlphaFoldDB" id="A0A6M2BPT5"/>
<dbReference type="EMBL" id="JAAMOW010000003">
    <property type="protein sequence ID" value="NGY04596.1"/>
    <property type="molecule type" value="Genomic_DNA"/>
</dbReference>
<gene>
    <name evidence="3" type="ORF">G7Y85_07465</name>
</gene>
<dbReference type="InterPro" id="IPR005151">
    <property type="entry name" value="Tail-specific_protease"/>
</dbReference>
<dbReference type="InterPro" id="IPR029045">
    <property type="entry name" value="ClpP/crotonase-like_dom_sf"/>
</dbReference>
<evidence type="ECO:0000259" key="1">
    <source>
        <dbReference type="Pfam" id="PF03572"/>
    </source>
</evidence>
<dbReference type="PANTHER" id="PTHR32060">
    <property type="entry name" value="TAIL-SPECIFIC PROTEASE"/>
    <property type="match status" value="1"/>
</dbReference>
<protein>
    <submittedName>
        <fullName evidence="3">Peptidase</fullName>
    </submittedName>
</protein>
<accession>A0A6M2BPT5</accession>
<dbReference type="GO" id="GO:0007165">
    <property type="term" value="P:signal transduction"/>
    <property type="evidence" value="ECO:0007669"/>
    <property type="project" value="TreeGrafter"/>
</dbReference>
<dbReference type="Gene3D" id="3.90.226.10">
    <property type="entry name" value="2-enoyl-CoA Hydratase, Chain A, domain 1"/>
    <property type="match status" value="1"/>
</dbReference>
<dbReference type="SUPFAM" id="SSF50156">
    <property type="entry name" value="PDZ domain-like"/>
    <property type="match status" value="1"/>
</dbReference>
<dbReference type="Pfam" id="PF18294">
    <property type="entry name" value="Pept_S41_N"/>
    <property type="match status" value="1"/>
</dbReference>
<dbReference type="PROSITE" id="PS51257">
    <property type="entry name" value="PROKAR_LIPOPROTEIN"/>
    <property type="match status" value="1"/>
</dbReference>
<dbReference type="GO" id="GO:0006508">
    <property type="term" value="P:proteolysis"/>
    <property type="evidence" value="ECO:0007669"/>
    <property type="project" value="InterPro"/>
</dbReference>
<evidence type="ECO:0000313" key="4">
    <source>
        <dbReference type="Proteomes" id="UP000472676"/>
    </source>
</evidence>
<dbReference type="Gene3D" id="2.30.42.10">
    <property type="match status" value="1"/>
</dbReference>
<dbReference type="InterPro" id="IPR036034">
    <property type="entry name" value="PDZ_sf"/>
</dbReference>
<dbReference type="Pfam" id="PF03572">
    <property type="entry name" value="Peptidase_S41"/>
    <property type="match status" value="1"/>
</dbReference>
<sequence length="509" mass="54051">MDTTRYLPGGLRARTLSAIVMLLTFSACSHNDSPFDDRVGDASQYAAQCALPRSGTDPYDNNQPYPDRQGTIADERNWLYAYMDAIYLWYREIPDVDASHYTVANYGSVPDAMDAYFEALKTPKLTASGKREDAFSFTYPTDQWEALSQGGVAVGYGTQFAVLASTPPRDVRIAYTDPGTPAAAANVARGAVIQAIDGVDINTSTSAGIDTLNAGLSPQTEGETHSFTIQDLGSSTSRTVVLQAQQVTETPVQNVQAISTPSGTVGYMLFNDHIATAEGELINAVQQLKAADIGDLVLDIRYNGGGYLDIASELAYMIAGPSRTSGKAFERLSYNDKNPLGSSSDATTSFHSTAVGFDPSVSRGSALPYLGLSRVFVLAGPGTCSASEAVVNGLRGVDVDVVLIGGTTCGKPYGFYPTDNCGLTYFAIEFQGVNAKGFGDYADGFTPQCGVDDDFTHALGDTQESLFSAALAYRSSGSCPSSAKLANARPPLSLLRSPLRENLIVKPPR</sequence>
<dbReference type="Proteomes" id="UP000472676">
    <property type="component" value="Unassembled WGS sequence"/>
</dbReference>
<reference evidence="3 4" key="1">
    <citation type="journal article" date="2014" name="Int. J. Syst. Evol. Microbiol.">
        <title>Solimonas terrae sp. nov., isolated from soil.</title>
        <authorList>
            <person name="Kim S.J."/>
            <person name="Moon J.Y."/>
            <person name="Weon H.Y."/>
            <person name="Ahn J.H."/>
            <person name="Chen W.M."/>
            <person name="Kwon S.W."/>
        </authorList>
    </citation>
    <scope>NUCLEOTIDE SEQUENCE [LARGE SCALE GENOMIC DNA]</scope>
    <source>
        <strain evidence="3 4">KIS83-12</strain>
    </source>
</reference>
<evidence type="ECO:0000259" key="2">
    <source>
        <dbReference type="Pfam" id="PF18294"/>
    </source>
</evidence>
<proteinExistence type="predicted"/>
<dbReference type="SUPFAM" id="SSF52096">
    <property type="entry name" value="ClpP/crotonase"/>
    <property type="match status" value="1"/>
</dbReference>
<dbReference type="PANTHER" id="PTHR32060:SF30">
    <property type="entry name" value="CARBOXY-TERMINAL PROCESSING PROTEASE CTPA"/>
    <property type="match status" value="1"/>
</dbReference>
<keyword evidence="4" id="KW-1185">Reference proteome</keyword>
<dbReference type="RefSeq" id="WP_166254270.1">
    <property type="nucleotide sequence ID" value="NZ_JAAMOW010000003.1"/>
</dbReference>
<name>A0A6M2BPT5_9GAMM</name>
<dbReference type="InterPro" id="IPR041613">
    <property type="entry name" value="Pept_S41_N"/>
</dbReference>
<feature type="domain" description="Tail specific protease" evidence="1">
    <location>
        <begin position="265"/>
        <end position="411"/>
    </location>
</feature>
<dbReference type="GO" id="GO:0004175">
    <property type="term" value="F:endopeptidase activity"/>
    <property type="evidence" value="ECO:0007669"/>
    <property type="project" value="TreeGrafter"/>
</dbReference>
<evidence type="ECO:0000313" key="3">
    <source>
        <dbReference type="EMBL" id="NGY04596.1"/>
    </source>
</evidence>
<feature type="domain" description="Peptidase S41 N-terminal" evidence="2">
    <location>
        <begin position="76"/>
        <end position="137"/>
    </location>
</feature>
<dbReference type="GO" id="GO:0008236">
    <property type="term" value="F:serine-type peptidase activity"/>
    <property type="evidence" value="ECO:0007669"/>
    <property type="project" value="InterPro"/>
</dbReference>